<keyword evidence="2" id="KW-0732">Signal</keyword>
<dbReference type="PRINTS" id="PR00133">
    <property type="entry name" value="GLHYDRLASE3"/>
</dbReference>
<name>A0ABT3PUG7_9BACT</name>
<dbReference type="Proteomes" id="UP001207337">
    <property type="component" value="Unassembled WGS sequence"/>
</dbReference>
<protein>
    <submittedName>
        <fullName evidence="5">Glycoside hydrolase family 3 C-terminal domain-containing protein</fullName>
    </submittedName>
</protein>
<dbReference type="InterPro" id="IPR002772">
    <property type="entry name" value="Glyco_hydro_3_C"/>
</dbReference>
<dbReference type="Pfam" id="PF00933">
    <property type="entry name" value="Glyco_hydro_3"/>
    <property type="match status" value="1"/>
</dbReference>
<dbReference type="GO" id="GO:0016787">
    <property type="term" value="F:hydrolase activity"/>
    <property type="evidence" value="ECO:0007669"/>
    <property type="project" value="UniProtKB-KW"/>
</dbReference>
<dbReference type="SUPFAM" id="SSF52279">
    <property type="entry name" value="Beta-D-glucan exohydrolase, C-terminal domain"/>
    <property type="match status" value="1"/>
</dbReference>
<dbReference type="SMART" id="SM01217">
    <property type="entry name" value="Fn3_like"/>
    <property type="match status" value="1"/>
</dbReference>
<evidence type="ECO:0000256" key="3">
    <source>
        <dbReference type="ARBA" id="ARBA00022801"/>
    </source>
</evidence>
<dbReference type="InterPro" id="IPR017853">
    <property type="entry name" value="GH"/>
</dbReference>
<dbReference type="InterPro" id="IPR026891">
    <property type="entry name" value="Fn3-like"/>
</dbReference>
<dbReference type="Pfam" id="PF01915">
    <property type="entry name" value="Glyco_hydro_3_C"/>
    <property type="match status" value="1"/>
</dbReference>
<comment type="caution">
    <text evidence="5">The sequence shown here is derived from an EMBL/GenBank/DDBJ whole genome shotgun (WGS) entry which is preliminary data.</text>
</comment>
<gene>
    <name evidence="5" type="ORF">LQ318_01170</name>
</gene>
<evidence type="ECO:0000256" key="2">
    <source>
        <dbReference type="ARBA" id="ARBA00022729"/>
    </source>
</evidence>
<reference evidence="5 6" key="1">
    <citation type="submission" date="2021-11" db="EMBL/GenBank/DDBJ databases">
        <title>Aliifidinibius sp. nov., a new bacterium isolated from saline soil.</title>
        <authorList>
            <person name="Galisteo C."/>
            <person name="De La Haba R."/>
            <person name="Sanchez-Porro C."/>
            <person name="Ventosa A."/>
        </authorList>
    </citation>
    <scope>NUCLEOTIDE SEQUENCE [LARGE SCALE GENOMIC DNA]</scope>
    <source>
        <strain evidence="5 6">KACC 190600</strain>
    </source>
</reference>
<dbReference type="SUPFAM" id="SSF51445">
    <property type="entry name" value="(Trans)glycosidases"/>
    <property type="match status" value="1"/>
</dbReference>
<dbReference type="InterPro" id="IPR001764">
    <property type="entry name" value="Glyco_hydro_3_N"/>
</dbReference>
<dbReference type="RefSeq" id="WP_265786769.1">
    <property type="nucleotide sequence ID" value="NZ_BAABRS010000001.1"/>
</dbReference>
<accession>A0ABT3PUG7</accession>
<dbReference type="Gene3D" id="3.20.20.300">
    <property type="entry name" value="Glycoside hydrolase, family 3, N-terminal domain"/>
    <property type="match status" value="1"/>
</dbReference>
<dbReference type="InterPro" id="IPR036881">
    <property type="entry name" value="Glyco_hydro_3_C_sf"/>
</dbReference>
<sequence>MKSKVTLLLITILILGFGQGVVAQDKPLYLDPDQPTEERVDDLIQRMTLEEKASQMQHDSPAIPRLEVPKYNWWNEALHGVGRSGVATVFPQAIAMGATFDKDLIHEVATAISDEARAMYNISVEKGYRQQYAGLTFWTPNVNIFRDPRWGRGQETYGEDPFLMSEMGVAFVEGLQGDHPEYMKAAAGAKHFAVHSGPERLRHEFNAEASKKDMYETYLPAFEAAVNAGVETVMCAYNATNGAPACASDELLNEILRQEWGFDGHIVSDCYALEDLYTEGAHNVVEGEKEAAALALETGVNLNCGSTYSTLPQAVEAGLISEDKIDEVLKPLLTTRFKLGMFDPSEMNPYNELSEDVINSPEHRRLSRETAVKSIVMLKNDGVLPLENDLSRYFVTGPNATSIEALIANYYGINDQMVTILEGLAGAIEPGSQMPYEQGVLLDRENVNPIDWASPNASISDVTFMVMGINSLLEGEEGASIASPHYGDRLDYNLPQNQIDYLEKLTEGNDNPVVAIITGGSPMNLAKVHELADAVLLVWYPGQEGGNAVADVVFGKESPSGRLPLTFPKSLDQLPPYEDYSMEGRTYRYMEEEPLYPFGFGLSYTEFEYSDIELSSASLTEGDSVTAKATVTNVGDVESDEVVQLYISDLEASVRVPIHSLKGAERISLNPGESTEVEFEINSELLELVNEEGERQLEPGEFQITIGGSVPTERSMELGAPEPVETILRVEQ</sequence>
<feature type="domain" description="Fibronectin type III-like" evidence="4">
    <location>
        <begin position="641"/>
        <end position="710"/>
    </location>
</feature>
<dbReference type="EMBL" id="JAJNDC010000001">
    <property type="protein sequence ID" value="MCW9711500.1"/>
    <property type="molecule type" value="Genomic_DNA"/>
</dbReference>
<dbReference type="InterPro" id="IPR036962">
    <property type="entry name" value="Glyco_hydro_3_N_sf"/>
</dbReference>
<dbReference type="InterPro" id="IPR044993">
    <property type="entry name" value="BXL"/>
</dbReference>
<dbReference type="Pfam" id="PF14310">
    <property type="entry name" value="Fn3-like"/>
    <property type="match status" value="1"/>
</dbReference>
<organism evidence="5 6">
    <name type="scientific">Fodinibius salicampi</name>
    <dbReference type="NCBI Taxonomy" id="1920655"/>
    <lineage>
        <taxon>Bacteria</taxon>
        <taxon>Pseudomonadati</taxon>
        <taxon>Balneolota</taxon>
        <taxon>Balneolia</taxon>
        <taxon>Balneolales</taxon>
        <taxon>Balneolaceae</taxon>
        <taxon>Fodinibius</taxon>
    </lineage>
</organism>
<dbReference type="PANTHER" id="PTHR42721">
    <property type="entry name" value="SUGAR HYDROLASE-RELATED"/>
    <property type="match status" value="1"/>
</dbReference>
<evidence type="ECO:0000313" key="5">
    <source>
        <dbReference type="EMBL" id="MCW9711500.1"/>
    </source>
</evidence>
<dbReference type="Gene3D" id="3.40.50.1700">
    <property type="entry name" value="Glycoside hydrolase family 3 C-terminal domain"/>
    <property type="match status" value="1"/>
</dbReference>
<dbReference type="PANTHER" id="PTHR42721:SF3">
    <property type="entry name" value="BETA-D-XYLOSIDASE 5-RELATED"/>
    <property type="match status" value="1"/>
</dbReference>
<proteinExistence type="inferred from homology"/>
<comment type="similarity">
    <text evidence="1">Belongs to the glycosyl hydrolase 3 family.</text>
</comment>
<keyword evidence="3 5" id="KW-0378">Hydrolase</keyword>
<dbReference type="InterPro" id="IPR013783">
    <property type="entry name" value="Ig-like_fold"/>
</dbReference>
<evidence type="ECO:0000256" key="1">
    <source>
        <dbReference type="ARBA" id="ARBA00005336"/>
    </source>
</evidence>
<keyword evidence="6" id="KW-1185">Reference proteome</keyword>
<evidence type="ECO:0000313" key="6">
    <source>
        <dbReference type="Proteomes" id="UP001207337"/>
    </source>
</evidence>
<dbReference type="Gene3D" id="2.60.40.10">
    <property type="entry name" value="Immunoglobulins"/>
    <property type="match status" value="1"/>
</dbReference>
<evidence type="ECO:0000259" key="4">
    <source>
        <dbReference type="SMART" id="SM01217"/>
    </source>
</evidence>